<dbReference type="Gene3D" id="3.30.40.10">
    <property type="entry name" value="Zinc/RING finger domain, C3HC4 (zinc finger)"/>
    <property type="match status" value="1"/>
</dbReference>
<dbReference type="PANTHER" id="PTHR46563">
    <property type="entry name" value="RING-TYPE DOMAIN-CONTAINING PROTEIN"/>
    <property type="match status" value="1"/>
</dbReference>
<dbReference type="SMART" id="SM00184">
    <property type="entry name" value="RING"/>
    <property type="match status" value="1"/>
</dbReference>
<feature type="compositionally biased region" description="Low complexity" evidence="5">
    <location>
        <begin position="519"/>
        <end position="534"/>
    </location>
</feature>
<name>A0A6U3T8F2_9STRA</name>
<dbReference type="PROSITE" id="PS00518">
    <property type="entry name" value="ZF_RING_1"/>
    <property type="match status" value="1"/>
</dbReference>
<evidence type="ECO:0000259" key="6">
    <source>
        <dbReference type="PROSITE" id="PS50089"/>
    </source>
</evidence>
<dbReference type="InterPro" id="IPR001841">
    <property type="entry name" value="Znf_RING"/>
</dbReference>
<dbReference type="InterPro" id="IPR017907">
    <property type="entry name" value="Znf_RING_CS"/>
</dbReference>
<dbReference type="AlphaFoldDB" id="A0A6U3T8F2"/>
<dbReference type="InterPro" id="IPR013083">
    <property type="entry name" value="Znf_RING/FYVE/PHD"/>
</dbReference>
<proteinExistence type="predicted"/>
<feature type="compositionally biased region" description="Low complexity" evidence="5">
    <location>
        <begin position="156"/>
        <end position="173"/>
    </location>
</feature>
<dbReference type="PROSITE" id="PS50089">
    <property type="entry name" value="ZF_RING_2"/>
    <property type="match status" value="1"/>
</dbReference>
<feature type="compositionally biased region" description="Basic and acidic residues" evidence="5">
    <location>
        <begin position="197"/>
        <end position="207"/>
    </location>
</feature>
<dbReference type="Pfam" id="PF13639">
    <property type="entry name" value="zf-RING_2"/>
    <property type="match status" value="1"/>
</dbReference>
<keyword evidence="1" id="KW-0479">Metal-binding</keyword>
<evidence type="ECO:0000256" key="5">
    <source>
        <dbReference type="SAM" id="MobiDB-lite"/>
    </source>
</evidence>
<dbReference type="GO" id="GO:0008270">
    <property type="term" value="F:zinc ion binding"/>
    <property type="evidence" value="ECO:0007669"/>
    <property type="project" value="UniProtKB-KW"/>
</dbReference>
<feature type="compositionally biased region" description="Polar residues" evidence="5">
    <location>
        <begin position="181"/>
        <end position="192"/>
    </location>
</feature>
<evidence type="ECO:0000256" key="2">
    <source>
        <dbReference type="ARBA" id="ARBA00022771"/>
    </source>
</evidence>
<gene>
    <name evidence="7" type="ORF">DBRI1063_LOCUS18540</name>
</gene>
<feature type="region of interest" description="Disordered" evidence="5">
    <location>
        <begin position="242"/>
        <end position="363"/>
    </location>
</feature>
<feature type="region of interest" description="Disordered" evidence="5">
    <location>
        <begin position="584"/>
        <end position="605"/>
    </location>
</feature>
<dbReference type="SUPFAM" id="SSF57850">
    <property type="entry name" value="RING/U-box"/>
    <property type="match status" value="1"/>
</dbReference>
<evidence type="ECO:0000256" key="3">
    <source>
        <dbReference type="ARBA" id="ARBA00022833"/>
    </source>
</evidence>
<feature type="region of interest" description="Disordered" evidence="5">
    <location>
        <begin position="417"/>
        <end position="456"/>
    </location>
</feature>
<feature type="domain" description="RING-type" evidence="6">
    <location>
        <begin position="366"/>
        <end position="407"/>
    </location>
</feature>
<reference evidence="7" key="1">
    <citation type="submission" date="2021-01" db="EMBL/GenBank/DDBJ databases">
        <authorList>
            <person name="Corre E."/>
            <person name="Pelletier E."/>
            <person name="Niang G."/>
            <person name="Scheremetjew M."/>
            <person name="Finn R."/>
            <person name="Kale V."/>
            <person name="Holt S."/>
            <person name="Cochrane G."/>
            <person name="Meng A."/>
            <person name="Brown T."/>
            <person name="Cohen L."/>
        </authorList>
    </citation>
    <scope>NUCLEOTIDE SEQUENCE</scope>
    <source>
        <strain evidence="7">Pop2</strain>
    </source>
</reference>
<feature type="compositionally biased region" description="Pro residues" evidence="5">
    <location>
        <begin position="682"/>
        <end position="692"/>
    </location>
</feature>
<sequence>MQGRSCMQMAHGVSQGTAVILSPASPAASTQYSFVIPASVTIPVARPITSTNTTLNLDNAPRDTVLTEEETRQRSYTESIGLPPFGASPRRPPFYWRRTPETMEDNVPRFRHRVTALGRGFTTESPLANILSVVATESSARHIPPISTRSISDSGPTSAESAPAAMARASMETSPEESTVPPRSSADSSRQNGADGEESHMRASERRGNQRIIFPQDLSAPPPARHAALVATRRISEAIATGGMPQHASSGPAGGSAGCGRTARRKQPGRPSSSVGAATRAASSRGASSSNTAVAAAAPAASTPPRRKKGPTKSRAEKTDSGTDRKPASAGRKRVAPSPKCGTASKKSETSSSSSSPENNKSDQSCCICLDVPDLTELSSINGCAHLFCFGCIEKWADRENTCPLCKNRFTKIDRVHKQPLKRKRKGEGNPGPRPKNTKKVKNRDQRADLNQGNPLQGLFASIDGNGVPQSIAQLIFSGLSVGGVSGSLMLATSSASNSGNPTPPNRPAQRSQGPPRYASSSLSSSRAVASASSGTTDSFPVHPVPVPMGLVRRLAAGGRGNGGGSVDATSAGRSISFGSIARSDSPWGTSEGGHNGPTASLQVRLGPSSRFGGPQFSAAATAAAFVDEHHSVDVNDSDDDFGTYPSYVRRVRNIDRERERPAVLQRYHYSTTRAPTEVSAPSPPSAPPPAPALATAGARASVFSLPGGETADTALLIDDSDDDDDIVEVVSSWGSPN</sequence>
<feature type="compositionally biased region" description="Basic and acidic residues" evidence="5">
    <location>
        <begin position="314"/>
        <end position="327"/>
    </location>
</feature>
<protein>
    <recommendedName>
        <fullName evidence="6">RING-type domain-containing protein</fullName>
    </recommendedName>
</protein>
<accession>A0A6U3T8F2</accession>
<keyword evidence="2 4" id="KW-0863">Zinc-finger</keyword>
<keyword evidence="3" id="KW-0862">Zinc</keyword>
<evidence type="ECO:0000313" key="7">
    <source>
        <dbReference type="EMBL" id="CAD9344833.1"/>
    </source>
</evidence>
<dbReference type="InterPro" id="IPR058746">
    <property type="entry name" value="Znf_RING-type_Topors"/>
</dbReference>
<feature type="compositionally biased region" description="Low complexity" evidence="5">
    <location>
        <begin position="272"/>
        <end position="304"/>
    </location>
</feature>
<dbReference type="EMBL" id="HBGN01028766">
    <property type="protein sequence ID" value="CAD9344833.1"/>
    <property type="molecule type" value="Transcribed_RNA"/>
</dbReference>
<feature type="region of interest" description="Disordered" evidence="5">
    <location>
        <begin position="673"/>
        <end position="697"/>
    </location>
</feature>
<feature type="region of interest" description="Disordered" evidence="5">
    <location>
        <begin position="493"/>
        <end position="545"/>
    </location>
</feature>
<organism evidence="7">
    <name type="scientific">Ditylum brightwellii</name>
    <dbReference type="NCBI Taxonomy" id="49249"/>
    <lineage>
        <taxon>Eukaryota</taxon>
        <taxon>Sar</taxon>
        <taxon>Stramenopiles</taxon>
        <taxon>Ochrophyta</taxon>
        <taxon>Bacillariophyta</taxon>
        <taxon>Mediophyceae</taxon>
        <taxon>Lithodesmiophycidae</taxon>
        <taxon>Lithodesmiales</taxon>
        <taxon>Lithodesmiaceae</taxon>
        <taxon>Ditylum</taxon>
    </lineage>
</organism>
<evidence type="ECO:0000256" key="4">
    <source>
        <dbReference type="PROSITE-ProRule" id="PRU00175"/>
    </source>
</evidence>
<feature type="region of interest" description="Disordered" evidence="5">
    <location>
        <begin position="137"/>
        <end position="207"/>
    </location>
</feature>
<evidence type="ECO:0000256" key="1">
    <source>
        <dbReference type="ARBA" id="ARBA00022723"/>
    </source>
</evidence>
<dbReference type="CDD" id="cd16574">
    <property type="entry name" value="RING-HC_Topors"/>
    <property type="match status" value="1"/>
</dbReference>
<dbReference type="PANTHER" id="PTHR46563:SF4">
    <property type="entry name" value="ASPARTYL_ASPARAGINYL BETA-HYDROXYLASE ISOFORM X1"/>
    <property type="match status" value="1"/>
</dbReference>
<feature type="compositionally biased region" description="Low complexity" evidence="5">
    <location>
        <begin position="350"/>
        <end position="359"/>
    </location>
</feature>